<dbReference type="RefSeq" id="WP_002632553.1">
    <property type="nucleotide sequence ID" value="NZ_ANAH02000076.1"/>
</dbReference>
<evidence type="ECO:0000313" key="2">
    <source>
        <dbReference type="Proteomes" id="UP000011682"/>
    </source>
</evidence>
<accession>S9NY33</accession>
<protein>
    <submittedName>
        <fullName evidence="1">Uncharacterized protein</fullName>
    </submittedName>
</protein>
<organism evidence="1 2">
    <name type="scientific">Cystobacter fuscus (strain ATCC 25194 / DSM 2262 / NBRC 100088 / M29)</name>
    <dbReference type="NCBI Taxonomy" id="1242864"/>
    <lineage>
        <taxon>Bacteria</taxon>
        <taxon>Pseudomonadati</taxon>
        <taxon>Myxococcota</taxon>
        <taxon>Myxococcia</taxon>
        <taxon>Myxococcales</taxon>
        <taxon>Cystobacterineae</taxon>
        <taxon>Archangiaceae</taxon>
        <taxon>Cystobacter</taxon>
    </lineage>
</organism>
<gene>
    <name evidence="1" type="ORF">D187_009762</name>
</gene>
<dbReference type="Proteomes" id="UP000011682">
    <property type="component" value="Unassembled WGS sequence"/>
</dbReference>
<comment type="caution">
    <text evidence="1">The sequence shown here is derived from an EMBL/GenBank/DDBJ whole genome shotgun (WGS) entry which is preliminary data.</text>
</comment>
<dbReference type="EMBL" id="ANAH02000076">
    <property type="protein sequence ID" value="EPX54927.1"/>
    <property type="molecule type" value="Genomic_DNA"/>
</dbReference>
<reference evidence="1" key="1">
    <citation type="submission" date="2013-05" db="EMBL/GenBank/DDBJ databases">
        <title>Genome assembly of Cystobacter fuscus DSM 2262.</title>
        <authorList>
            <person name="Sharma G."/>
            <person name="Khatri I."/>
            <person name="Kaur C."/>
            <person name="Mayilraj S."/>
            <person name="Subramanian S."/>
        </authorList>
    </citation>
    <scope>NUCLEOTIDE SEQUENCE [LARGE SCALE GENOMIC DNA]</scope>
    <source>
        <strain evidence="1">DSM 2262</strain>
    </source>
</reference>
<name>S9NY33_CYSF2</name>
<dbReference type="AlphaFoldDB" id="S9NY33"/>
<proteinExistence type="predicted"/>
<keyword evidence="2" id="KW-1185">Reference proteome</keyword>
<evidence type="ECO:0000313" key="1">
    <source>
        <dbReference type="EMBL" id="EPX54927.1"/>
    </source>
</evidence>
<sequence>MKTENMDGRALAEQTLRGVVNAAREAGVSLTEEQGAAVTQLLAGRLAELSGKGLGPEEFARQGGQAALECIRAVLDASAIIEDEAASWAAVEALAHALKLGGYRVADDKLEQVRALLMKEAAKILARKLDQETRVQQLRERAAWAVRQVFGEPRNPTAFN</sequence>